<feature type="domain" description="Carboxylesterase type B" evidence="4">
    <location>
        <begin position="39"/>
        <end position="553"/>
    </location>
</feature>
<reference evidence="6" key="1">
    <citation type="journal article" date="2017" name="Genome Biol.">
        <title>Comparative genomics reveals high biological diversity and specific adaptations in the industrially and medically important fungal genus Aspergillus.</title>
        <authorList>
            <person name="de Vries R.P."/>
            <person name="Riley R."/>
            <person name="Wiebenga A."/>
            <person name="Aguilar-Osorio G."/>
            <person name="Amillis S."/>
            <person name="Uchima C.A."/>
            <person name="Anderluh G."/>
            <person name="Asadollahi M."/>
            <person name="Askin M."/>
            <person name="Barry K."/>
            <person name="Battaglia E."/>
            <person name="Bayram O."/>
            <person name="Benocci T."/>
            <person name="Braus-Stromeyer S.A."/>
            <person name="Caldana C."/>
            <person name="Canovas D."/>
            <person name="Cerqueira G.C."/>
            <person name="Chen F."/>
            <person name="Chen W."/>
            <person name="Choi C."/>
            <person name="Clum A."/>
            <person name="Dos Santos R.A."/>
            <person name="Damasio A.R."/>
            <person name="Diallinas G."/>
            <person name="Emri T."/>
            <person name="Fekete E."/>
            <person name="Flipphi M."/>
            <person name="Freyberg S."/>
            <person name="Gallo A."/>
            <person name="Gournas C."/>
            <person name="Habgood R."/>
            <person name="Hainaut M."/>
            <person name="Harispe M.L."/>
            <person name="Henrissat B."/>
            <person name="Hilden K.S."/>
            <person name="Hope R."/>
            <person name="Hossain A."/>
            <person name="Karabika E."/>
            <person name="Karaffa L."/>
            <person name="Karanyi Z."/>
            <person name="Krasevec N."/>
            <person name="Kuo A."/>
            <person name="Kusch H."/>
            <person name="LaButti K."/>
            <person name="Lagendijk E.L."/>
            <person name="Lapidus A."/>
            <person name="Levasseur A."/>
            <person name="Lindquist E."/>
            <person name="Lipzen A."/>
            <person name="Logrieco A.F."/>
            <person name="MacCabe A."/>
            <person name="Maekelae M.R."/>
            <person name="Malavazi I."/>
            <person name="Melin P."/>
            <person name="Meyer V."/>
            <person name="Mielnichuk N."/>
            <person name="Miskei M."/>
            <person name="Molnar A.P."/>
            <person name="Mule G."/>
            <person name="Ngan C.Y."/>
            <person name="Orejas M."/>
            <person name="Orosz E."/>
            <person name="Ouedraogo J.P."/>
            <person name="Overkamp K.M."/>
            <person name="Park H.-S."/>
            <person name="Perrone G."/>
            <person name="Piumi F."/>
            <person name="Punt P.J."/>
            <person name="Ram A.F."/>
            <person name="Ramon A."/>
            <person name="Rauscher S."/>
            <person name="Record E."/>
            <person name="Riano-Pachon D.M."/>
            <person name="Robert V."/>
            <person name="Roehrig J."/>
            <person name="Ruller R."/>
            <person name="Salamov A."/>
            <person name="Salih N.S."/>
            <person name="Samson R.A."/>
            <person name="Sandor E."/>
            <person name="Sanguinetti M."/>
            <person name="Schuetze T."/>
            <person name="Sepcic K."/>
            <person name="Shelest E."/>
            <person name="Sherlock G."/>
            <person name="Sophianopoulou V."/>
            <person name="Squina F.M."/>
            <person name="Sun H."/>
            <person name="Susca A."/>
            <person name="Todd R.B."/>
            <person name="Tsang A."/>
            <person name="Unkles S.E."/>
            <person name="van de Wiele N."/>
            <person name="van Rossen-Uffink D."/>
            <person name="Oliveira J.V."/>
            <person name="Vesth T.C."/>
            <person name="Visser J."/>
            <person name="Yu J.-H."/>
            <person name="Zhou M."/>
            <person name="Andersen M.R."/>
            <person name="Archer D.B."/>
            <person name="Baker S.E."/>
            <person name="Benoit I."/>
            <person name="Brakhage A.A."/>
            <person name="Braus G.H."/>
            <person name="Fischer R."/>
            <person name="Frisvad J.C."/>
            <person name="Goldman G.H."/>
            <person name="Houbraken J."/>
            <person name="Oakley B."/>
            <person name="Pocsi I."/>
            <person name="Scazzocchio C."/>
            <person name="Seiboth B."/>
            <person name="vanKuyk P.A."/>
            <person name="Wortman J."/>
            <person name="Dyer P.S."/>
            <person name="Grigoriev I.V."/>
        </authorList>
    </citation>
    <scope>NUCLEOTIDE SEQUENCE [LARGE SCALE GENOMIC DNA]</scope>
    <source>
        <strain evidence="6">DTO 134E9</strain>
    </source>
</reference>
<evidence type="ECO:0000259" key="4">
    <source>
        <dbReference type="Pfam" id="PF00135"/>
    </source>
</evidence>
<dbReference type="PROSITE" id="PS00122">
    <property type="entry name" value="CARBOXYLESTERASE_B_1"/>
    <property type="match status" value="1"/>
</dbReference>
<dbReference type="InterPro" id="IPR050309">
    <property type="entry name" value="Type-B_Carboxylest/Lipase"/>
</dbReference>
<dbReference type="OrthoDB" id="408631at2759"/>
<evidence type="ECO:0000256" key="1">
    <source>
        <dbReference type="ARBA" id="ARBA00005964"/>
    </source>
</evidence>
<dbReference type="GO" id="GO:0016787">
    <property type="term" value="F:hydrolase activity"/>
    <property type="evidence" value="ECO:0007669"/>
    <property type="project" value="UniProtKB-KW"/>
</dbReference>
<dbReference type="EC" id="3.1.1.-" evidence="3"/>
<evidence type="ECO:0000256" key="2">
    <source>
        <dbReference type="ARBA" id="ARBA00022801"/>
    </source>
</evidence>
<accession>A0A1L9RYN1</accession>
<feature type="chain" id="PRO_5009734926" description="Carboxylic ester hydrolase" evidence="3">
    <location>
        <begin position="21"/>
        <end position="561"/>
    </location>
</feature>
<gene>
    <name evidence="5" type="ORF">ASPWEDRAFT_22285</name>
</gene>
<dbReference type="InterPro" id="IPR029058">
    <property type="entry name" value="AB_hydrolase_fold"/>
</dbReference>
<dbReference type="Gene3D" id="3.40.50.1820">
    <property type="entry name" value="alpha/beta hydrolase"/>
    <property type="match status" value="1"/>
</dbReference>
<dbReference type="VEuPathDB" id="FungiDB:ASPWEDRAFT_22285"/>
<evidence type="ECO:0000313" key="5">
    <source>
        <dbReference type="EMBL" id="OJJ40076.1"/>
    </source>
</evidence>
<dbReference type="PANTHER" id="PTHR11559">
    <property type="entry name" value="CARBOXYLESTERASE"/>
    <property type="match status" value="1"/>
</dbReference>
<dbReference type="RefSeq" id="XP_040693752.1">
    <property type="nucleotide sequence ID" value="XM_040832318.1"/>
</dbReference>
<evidence type="ECO:0000313" key="6">
    <source>
        <dbReference type="Proteomes" id="UP000184383"/>
    </source>
</evidence>
<dbReference type="InterPro" id="IPR019826">
    <property type="entry name" value="Carboxylesterase_B_AS"/>
</dbReference>
<dbReference type="EMBL" id="KV878209">
    <property type="protein sequence ID" value="OJJ40076.1"/>
    <property type="molecule type" value="Genomic_DNA"/>
</dbReference>
<feature type="signal peptide" evidence="3">
    <location>
        <begin position="1"/>
        <end position="20"/>
    </location>
</feature>
<keyword evidence="2 3" id="KW-0378">Hydrolase</keyword>
<name>A0A1L9RYN1_ASPWE</name>
<comment type="similarity">
    <text evidence="1 3">Belongs to the type-B carboxylesterase/lipase family.</text>
</comment>
<dbReference type="InterPro" id="IPR002018">
    <property type="entry name" value="CarbesteraseB"/>
</dbReference>
<dbReference type="Pfam" id="PF00135">
    <property type="entry name" value="COesterase"/>
    <property type="match status" value="1"/>
</dbReference>
<sequence>MYFVKAVAPVLLALVPVCIASSLPVVDLGYELHQAISLNETQGLYNFSNIRYAAPPLADLRFRAPIPPKPNRTTIQTGATGRICPQSNPIWESEILPEFLVSVVTGIPFNQSANISEYGYTPAKPDPRTTEDCLFLDVIVPKKVFDSARNRTAASVPGAKKRLAPVLVWIYGGGYVAGDKSLYDSTGLVQRSMKGGKDGIVYVALNYRLGAFGWLAGSGVTANGTANAALYDQRFALDWVYKYIHLFGGNPENVTVMGESAGGGSILHQITAFGGNRGPVPFKQAILQSPGWYPLPSQAQTESTLRQFLKLLNVTSVEEARKLPTELLVAANAYQVGVTPTYGTYTYGPAVDGTFVPDMPGKLLLNGSFDKNLNVMVGHNGNEGLIFTSPASINGNAYTTLLTADLPTMPQNVTNYVANVLYPPVYNGSYGYTNPFERLSLTTSDVVFQCNTDYLNRAFKGQTHAYMFSIPPAIHAQDVPYTFFSGNHSTVANATVALAMQDWFTSFVQTGTPRSTLSPVFERSGKNGTLLNVGLSNITVIRDPTANPRCRFWQNAPYYRS</sequence>
<keyword evidence="6" id="KW-1185">Reference proteome</keyword>
<dbReference type="PROSITE" id="PS00941">
    <property type="entry name" value="CARBOXYLESTERASE_B_2"/>
    <property type="match status" value="1"/>
</dbReference>
<keyword evidence="3" id="KW-0732">Signal</keyword>
<proteinExistence type="inferred from homology"/>
<dbReference type="STRING" id="1073089.A0A1L9RYN1"/>
<dbReference type="SUPFAM" id="SSF53474">
    <property type="entry name" value="alpha/beta-Hydrolases"/>
    <property type="match status" value="1"/>
</dbReference>
<organism evidence="5 6">
    <name type="scientific">Aspergillus wentii DTO 134E9</name>
    <dbReference type="NCBI Taxonomy" id="1073089"/>
    <lineage>
        <taxon>Eukaryota</taxon>
        <taxon>Fungi</taxon>
        <taxon>Dikarya</taxon>
        <taxon>Ascomycota</taxon>
        <taxon>Pezizomycotina</taxon>
        <taxon>Eurotiomycetes</taxon>
        <taxon>Eurotiomycetidae</taxon>
        <taxon>Eurotiales</taxon>
        <taxon>Aspergillaceae</taxon>
        <taxon>Aspergillus</taxon>
        <taxon>Aspergillus subgen. Cremei</taxon>
    </lineage>
</organism>
<dbReference type="InterPro" id="IPR019819">
    <property type="entry name" value="Carboxylesterase_B_CS"/>
</dbReference>
<protein>
    <recommendedName>
        <fullName evidence="3">Carboxylic ester hydrolase</fullName>
        <ecNumber evidence="3">3.1.1.-</ecNumber>
    </recommendedName>
</protein>
<dbReference type="AlphaFoldDB" id="A0A1L9RYN1"/>
<evidence type="ECO:0000256" key="3">
    <source>
        <dbReference type="RuleBase" id="RU361235"/>
    </source>
</evidence>
<dbReference type="Proteomes" id="UP000184383">
    <property type="component" value="Unassembled WGS sequence"/>
</dbReference>
<dbReference type="GeneID" id="63748166"/>